<keyword evidence="3" id="KW-1185">Reference proteome</keyword>
<protein>
    <submittedName>
        <fullName evidence="2">Uncharacterized protein</fullName>
    </submittedName>
</protein>
<comment type="caution">
    <text evidence="2">The sequence shown here is derived from an EMBL/GenBank/DDBJ whole genome shotgun (WGS) entry which is preliminary data.</text>
</comment>
<keyword evidence="1" id="KW-0812">Transmembrane</keyword>
<dbReference type="Proteomes" id="UP001143509">
    <property type="component" value="Unassembled WGS sequence"/>
</dbReference>
<evidence type="ECO:0000313" key="2">
    <source>
        <dbReference type="EMBL" id="GLK49653.1"/>
    </source>
</evidence>
<proteinExistence type="predicted"/>
<evidence type="ECO:0000313" key="3">
    <source>
        <dbReference type="Proteomes" id="UP001143509"/>
    </source>
</evidence>
<organism evidence="2 3">
    <name type="scientific">Brevundimonas intermedia</name>
    <dbReference type="NCBI Taxonomy" id="74315"/>
    <lineage>
        <taxon>Bacteria</taxon>
        <taxon>Pseudomonadati</taxon>
        <taxon>Pseudomonadota</taxon>
        <taxon>Alphaproteobacteria</taxon>
        <taxon>Caulobacterales</taxon>
        <taxon>Caulobacteraceae</taxon>
        <taxon>Brevundimonas</taxon>
    </lineage>
</organism>
<accession>A0ABQ5TB95</accession>
<keyword evidence="1" id="KW-1133">Transmembrane helix</keyword>
<dbReference type="RefSeq" id="WP_271165841.1">
    <property type="nucleotide sequence ID" value="NZ_BSFD01000010.1"/>
</dbReference>
<reference evidence="2" key="2">
    <citation type="submission" date="2023-01" db="EMBL/GenBank/DDBJ databases">
        <authorList>
            <person name="Sun Q."/>
            <person name="Evtushenko L."/>
        </authorList>
    </citation>
    <scope>NUCLEOTIDE SEQUENCE</scope>
    <source>
        <strain evidence="2">VKM B-1499</strain>
    </source>
</reference>
<feature type="transmembrane region" description="Helical" evidence="1">
    <location>
        <begin position="57"/>
        <end position="75"/>
    </location>
</feature>
<feature type="transmembrane region" description="Helical" evidence="1">
    <location>
        <begin position="35"/>
        <end position="51"/>
    </location>
</feature>
<gene>
    <name evidence="2" type="ORF">GCM10017620_26260</name>
</gene>
<reference evidence="2" key="1">
    <citation type="journal article" date="2014" name="Int. J. Syst. Evol. Microbiol.">
        <title>Complete genome of a new Firmicutes species belonging to the dominant human colonic microbiota ('Ruminococcus bicirculans') reveals two chromosomes and a selective capacity to utilize plant glucans.</title>
        <authorList>
            <consortium name="NISC Comparative Sequencing Program"/>
            <person name="Wegmann U."/>
            <person name="Louis P."/>
            <person name="Goesmann A."/>
            <person name="Henrissat B."/>
            <person name="Duncan S.H."/>
            <person name="Flint H.J."/>
        </authorList>
    </citation>
    <scope>NUCLEOTIDE SEQUENCE</scope>
    <source>
        <strain evidence="2">VKM B-1499</strain>
    </source>
</reference>
<sequence length="78" mass="8412">MTHNIIRSEAGRPLPHVQIRTGYGRRRRRAAGKQIFTAHLAAAGIGIAAGLADVAIGQPFCIVLIGVAYGAWCFWPSR</sequence>
<keyword evidence="1" id="KW-0472">Membrane</keyword>
<evidence type="ECO:0000256" key="1">
    <source>
        <dbReference type="SAM" id="Phobius"/>
    </source>
</evidence>
<name>A0ABQ5TB95_9CAUL</name>
<dbReference type="EMBL" id="BSFD01000010">
    <property type="protein sequence ID" value="GLK49653.1"/>
    <property type="molecule type" value="Genomic_DNA"/>
</dbReference>